<protein>
    <recommendedName>
        <fullName evidence="4">Extracellular membrane protein CFEM domain-containing protein</fullName>
    </recommendedName>
</protein>
<organism evidence="2 3">
    <name type="scientific">Ascobolus immersus RN42</name>
    <dbReference type="NCBI Taxonomy" id="1160509"/>
    <lineage>
        <taxon>Eukaryota</taxon>
        <taxon>Fungi</taxon>
        <taxon>Dikarya</taxon>
        <taxon>Ascomycota</taxon>
        <taxon>Pezizomycotina</taxon>
        <taxon>Pezizomycetes</taxon>
        <taxon>Pezizales</taxon>
        <taxon>Ascobolaceae</taxon>
        <taxon>Ascobolus</taxon>
    </lineage>
</organism>
<name>A0A3N4I0A8_ASCIM</name>
<dbReference type="AlphaFoldDB" id="A0A3N4I0A8"/>
<evidence type="ECO:0008006" key="4">
    <source>
        <dbReference type="Google" id="ProtNLM"/>
    </source>
</evidence>
<reference evidence="2 3" key="1">
    <citation type="journal article" date="2018" name="Nat. Ecol. Evol.">
        <title>Pezizomycetes genomes reveal the molecular basis of ectomycorrhizal truffle lifestyle.</title>
        <authorList>
            <person name="Murat C."/>
            <person name="Payen T."/>
            <person name="Noel B."/>
            <person name="Kuo A."/>
            <person name="Morin E."/>
            <person name="Chen J."/>
            <person name="Kohler A."/>
            <person name="Krizsan K."/>
            <person name="Balestrini R."/>
            <person name="Da Silva C."/>
            <person name="Montanini B."/>
            <person name="Hainaut M."/>
            <person name="Levati E."/>
            <person name="Barry K.W."/>
            <person name="Belfiori B."/>
            <person name="Cichocki N."/>
            <person name="Clum A."/>
            <person name="Dockter R.B."/>
            <person name="Fauchery L."/>
            <person name="Guy J."/>
            <person name="Iotti M."/>
            <person name="Le Tacon F."/>
            <person name="Lindquist E.A."/>
            <person name="Lipzen A."/>
            <person name="Malagnac F."/>
            <person name="Mello A."/>
            <person name="Molinier V."/>
            <person name="Miyauchi S."/>
            <person name="Poulain J."/>
            <person name="Riccioni C."/>
            <person name="Rubini A."/>
            <person name="Sitrit Y."/>
            <person name="Splivallo R."/>
            <person name="Traeger S."/>
            <person name="Wang M."/>
            <person name="Zifcakova L."/>
            <person name="Wipf D."/>
            <person name="Zambonelli A."/>
            <person name="Paolocci F."/>
            <person name="Nowrousian M."/>
            <person name="Ottonello S."/>
            <person name="Baldrian P."/>
            <person name="Spatafora J.W."/>
            <person name="Henrissat B."/>
            <person name="Nagy L.G."/>
            <person name="Aury J.M."/>
            <person name="Wincker P."/>
            <person name="Grigoriev I.V."/>
            <person name="Bonfante P."/>
            <person name="Martin F.M."/>
        </authorList>
    </citation>
    <scope>NUCLEOTIDE SEQUENCE [LARGE SCALE GENOMIC DNA]</scope>
    <source>
        <strain evidence="2 3">RN42</strain>
    </source>
</reference>
<evidence type="ECO:0000256" key="1">
    <source>
        <dbReference type="SAM" id="SignalP"/>
    </source>
</evidence>
<feature type="chain" id="PRO_5018245537" description="Extracellular membrane protein CFEM domain-containing protein" evidence="1">
    <location>
        <begin position="19"/>
        <end position="86"/>
    </location>
</feature>
<feature type="signal peptide" evidence="1">
    <location>
        <begin position="1"/>
        <end position="18"/>
    </location>
</feature>
<dbReference type="Proteomes" id="UP000275078">
    <property type="component" value="Unassembled WGS sequence"/>
</dbReference>
<evidence type="ECO:0000313" key="3">
    <source>
        <dbReference type="Proteomes" id="UP000275078"/>
    </source>
</evidence>
<dbReference type="EMBL" id="ML119723">
    <property type="protein sequence ID" value="RPA77631.1"/>
    <property type="molecule type" value="Genomic_DNA"/>
</dbReference>
<keyword evidence="1" id="KW-0732">Signal</keyword>
<gene>
    <name evidence="2" type="ORF">BJ508DRAFT_416983</name>
</gene>
<evidence type="ECO:0000313" key="2">
    <source>
        <dbReference type="EMBL" id="RPA77631.1"/>
    </source>
</evidence>
<proteinExistence type="predicted"/>
<sequence length="86" mass="9244">MQFSTILSILSLSVAAMAVPLTTPPTLIADGAAAVKCYDECVSGQLAVTLCPNTQPQLCFCYNQIYAFCGKKCRVPPLQLQCNIKD</sequence>
<keyword evidence="3" id="KW-1185">Reference proteome</keyword>
<accession>A0A3N4I0A8</accession>